<feature type="compositionally biased region" description="Acidic residues" evidence="1">
    <location>
        <begin position="1"/>
        <end position="19"/>
    </location>
</feature>
<evidence type="ECO:0000313" key="3">
    <source>
        <dbReference type="Proteomes" id="UP000059680"/>
    </source>
</evidence>
<sequence length="152" mass="17124">EVDEHREDEDGDEDDAGEDGDTRPLAAALLVLPRHLELDGAPADEGAGVRDVALDVVELVSLGLDERRHVEEHLVQVEQAALDVLDGVVPLLDLRDGVHHLPPPLLLDRLLQERLALPRLDERIDRAVLRLLPRHRVVPPRHRLLVLRRHPR</sequence>
<feature type="region of interest" description="Disordered" evidence="1">
    <location>
        <begin position="1"/>
        <end position="24"/>
    </location>
</feature>
<protein>
    <submittedName>
        <fullName evidence="2">Os06g0590550 protein</fullName>
    </submittedName>
</protein>
<feature type="non-terminal residue" evidence="2">
    <location>
        <position position="152"/>
    </location>
</feature>
<proteinExistence type="predicted"/>
<reference evidence="2 3" key="2">
    <citation type="journal article" date="2013" name="Plant Cell Physiol.">
        <title>Rice Annotation Project Database (RAP-DB): an integrative and interactive database for rice genomics.</title>
        <authorList>
            <person name="Sakai H."/>
            <person name="Lee S.S."/>
            <person name="Tanaka T."/>
            <person name="Numa H."/>
            <person name="Kim J."/>
            <person name="Kawahara Y."/>
            <person name="Wakimoto H."/>
            <person name="Yang C.C."/>
            <person name="Iwamoto M."/>
            <person name="Abe T."/>
            <person name="Yamada Y."/>
            <person name="Muto A."/>
            <person name="Inokuchi H."/>
            <person name="Ikemura T."/>
            <person name="Matsumoto T."/>
            <person name="Sasaki T."/>
            <person name="Itoh T."/>
        </authorList>
    </citation>
    <scope>NUCLEOTIDE SEQUENCE [LARGE SCALE GENOMIC DNA]</scope>
    <source>
        <strain evidence="3">cv. Nipponbare</strain>
    </source>
</reference>
<dbReference type="AlphaFoldDB" id="A0A0P0WYA8"/>
<keyword evidence="3" id="KW-1185">Reference proteome</keyword>
<accession>A0A0P0WYA8</accession>
<dbReference type="InParanoid" id="A0A0P0WYA8"/>
<reference evidence="2 3" key="3">
    <citation type="journal article" date="2013" name="Rice">
        <title>Improvement of the Oryza sativa Nipponbare reference genome using next generation sequence and optical map data.</title>
        <authorList>
            <person name="Kawahara Y."/>
            <person name="de la Bastide M."/>
            <person name="Hamilton J.P."/>
            <person name="Kanamori H."/>
            <person name="McCombie W.R."/>
            <person name="Ouyang S."/>
            <person name="Schwartz D.C."/>
            <person name="Tanaka T."/>
            <person name="Wu J."/>
            <person name="Zhou S."/>
            <person name="Childs K.L."/>
            <person name="Davidson R.M."/>
            <person name="Lin H."/>
            <person name="Quesada-Ocampo L."/>
            <person name="Vaillancourt B."/>
            <person name="Sakai H."/>
            <person name="Lee S.S."/>
            <person name="Kim J."/>
            <person name="Numa H."/>
            <person name="Itoh T."/>
            <person name="Buell C.R."/>
            <person name="Matsumoto T."/>
        </authorList>
    </citation>
    <scope>NUCLEOTIDE SEQUENCE [LARGE SCALE GENOMIC DNA]</scope>
    <source>
        <strain evidence="3">cv. Nipponbare</strain>
    </source>
</reference>
<evidence type="ECO:0000313" key="2">
    <source>
        <dbReference type="EMBL" id="BAS98421.1"/>
    </source>
</evidence>
<dbReference type="Gramene" id="Os06t0590550-00">
    <property type="protein sequence ID" value="Os06t0590550-00"/>
    <property type="gene ID" value="Os06g0590550"/>
</dbReference>
<dbReference type="Proteomes" id="UP000059680">
    <property type="component" value="Chromosome 6"/>
</dbReference>
<evidence type="ECO:0000256" key="1">
    <source>
        <dbReference type="SAM" id="MobiDB-lite"/>
    </source>
</evidence>
<gene>
    <name evidence="2" type="ordered locus">Os06g0590550</name>
    <name evidence="2" type="ORF">OSNPB_060590550</name>
</gene>
<reference evidence="3" key="1">
    <citation type="journal article" date="2005" name="Nature">
        <title>The map-based sequence of the rice genome.</title>
        <authorList>
            <consortium name="International rice genome sequencing project (IRGSP)"/>
            <person name="Matsumoto T."/>
            <person name="Wu J."/>
            <person name="Kanamori H."/>
            <person name="Katayose Y."/>
            <person name="Fujisawa M."/>
            <person name="Namiki N."/>
            <person name="Mizuno H."/>
            <person name="Yamamoto K."/>
            <person name="Antonio B.A."/>
            <person name="Baba T."/>
            <person name="Sakata K."/>
            <person name="Nagamura Y."/>
            <person name="Aoki H."/>
            <person name="Arikawa K."/>
            <person name="Arita K."/>
            <person name="Bito T."/>
            <person name="Chiden Y."/>
            <person name="Fujitsuka N."/>
            <person name="Fukunaka R."/>
            <person name="Hamada M."/>
            <person name="Harada C."/>
            <person name="Hayashi A."/>
            <person name="Hijishita S."/>
            <person name="Honda M."/>
            <person name="Hosokawa S."/>
            <person name="Ichikawa Y."/>
            <person name="Idonuma A."/>
            <person name="Iijima M."/>
            <person name="Ikeda M."/>
            <person name="Ikeno M."/>
            <person name="Ito K."/>
            <person name="Ito S."/>
            <person name="Ito T."/>
            <person name="Ito Y."/>
            <person name="Ito Y."/>
            <person name="Iwabuchi A."/>
            <person name="Kamiya K."/>
            <person name="Karasawa W."/>
            <person name="Kurita K."/>
            <person name="Katagiri S."/>
            <person name="Kikuta A."/>
            <person name="Kobayashi H."/>
            <person name="Kobayashi N."/>
            <person name="Machita K."/>
            <person name="Maehara T."/>
            <person name="Masukawa M."/>
            <person name="Mizubayashi T."/>
            <person name="Mukai Y."/>
            <person name="Nagasaki H."/>
            <person name="Nagata Y."/>
            <person name="Naito S."/>
            <person name="Nakashima M."/>
            <person name="Nakama Y."/>
            <person name="Nakamichi Y."/>
            <person name="Nakamura M."/>
            <person name="Meguro A."/>
            <person name="Negishi M."/>
            <person name="Ohta I."/>
            <person name="Ohta T."/>
            <person name="Okamoto M."/>
            <person name="Ono N."/>
            <person name="Saji S."/>
            <person name="Sakaguchi M."/>
            <person name="Sakai K."/>
            <person name="Shibata M."/>
            <person name="Shimokawa T."/>
            <person name="Song J."/>
            <person name="Takazaki Y."/>
            <person name="Terasawa K."/>
            <person name="Tsugane M."/>
            <person name="Tsuji K."/>
            <person name="Ueda S."/>
            <person name="Waki K."/>
            <person name="Yamagata H."/>
            <person name="Yamamoto M."/>
            <person name="Yamamoto S."/>
            <person name="Yamane H."/>
            <person name="Yoshiki S."/>
            <person name="Yoshihara R."/>
            <person name="Yukawa K."/>
            <person name="Zhong H."/>
            <person name="Yano M."/>
            <person name="Yuan Q."/>
            <person name="Ouyang S."/>
            <person name="Liu J."/>
            <person name="Jones K.M."/>
            <person name="Gansberger K."/>
            <person name="Moffat K."/>
            <person name="Hill J."/>
            <person name="Bera J."/>
            <person name="Fadrosh D."/>
            <person name="Jin S."/>
            <person name="Johri S."/>
            <person name="Kim M."/>
            <person name="Overton L."/>
            <person name="Reardon M."/>
            <person name="Tsitrin T."/>
            <person name="Vuong H."/>
            <person name="Weaver B."/>
            <person name="Ciecko A."/>
            <person name="Tallon L."/>
            <person name="Jackson J."/>
            <person name="Pai G."/>
            <person name="Aken S.V."/>
            <person name="Utterback T."/>
            <person name="Reidmuller S."/>
            <person name="Feldblyum T."/>
            <person name="Hsiao J."/>
            <person name="Zismann V."/>
            <person name="Iobst S."/>
            <person name="de Vazeille A.R."/>
            <person name="Buell C.R."/>
            <person name="Ying K."/>
            <person name="Li Y."/>
            <person name="Lu T."/>
            <person name="Huang Y."/>
            <person name="Zhao Q."/>
            <person name="Feng Q."/>
            <person name="Zhang L."/>
            <person name="Zhu J."/>
            <person name="Weng Q."/>
            <person name="Mu J."/>
            <person name="Lu Y."/>
            <person name="Fan D."/>
            <person name="Liu Y."/>
            <person name="Guan J."/>
            <person name="Zhang Y."/>
            <person name="Yu S."/>
            <person name="Liu X."/>
            <person name="Zhang Y."/>
            <person name="Hong G."/>
            <person name="Han B."/>
            <person name="Choisne N."/>
            <person name="Demange N."/>
            <person name="Orjeda G."/>
            <person name="Samain S."/>
            <person name="Cattolico L."/>
            <person name="Pelletier E."/>
            <person name="Couloux A."/>
            <person name="Segurens B."/>
            <person name="Wincker P."/>
            <person name="D'Hont A."/>
            <person name="Scarpelli C."/>
            <person name="Weissenbach J."/>
            <person name="Salanoubat M."/>
            <person name="Quetier F."/>
            <person name="Yu Y."/>
            <person name="Kim H.R."/>
            <person name="Rambo T."/>
            <person name="Currie J."/>
            <person name="Collura K."/>
            <person name="Luo M."/>
            <person name="Yang T."/>
            <person name="Ammiraju J.S.S."/>
            <person name="Engler F."/>
            <person name="Soderlund C."/>
            <person name="Wing R.A."/>
            <person name="Palmer L.E."/>
            <person name="de la Bastide M."/>
            <person name="Spiegel L."/>
            <person name="Nascimento L."/>
            <person name="Zutavern T."/>
            <person name="O'Shaughnessy A."/>
            <person name="Dike S."/>
            <person name="Dedhia N."/>
            <person name="Preston R."/>
            <person name="Balija V."/>
            <person name="McCombie W.R."/>
            <person name="Chow T."/>
            <person name="Chen H."/>
            <person name="Chung M."/>
            <person name="Chen C."/>
            <person name="Shaw J."/>
            <person name="Wu H."/>
            <person name="Hsiao K."/>
            <person name="Chao Y."/>
            <person name="Chu M."/>
            <person name="Cheng C."/>
            <person name="Hour A."/>
            <person name="Lee P."/>
            <person name="Lin S."/>
            <person name="Lin Y."/>
            <person name="Liou J."/>
            <person name="Liu S."/>
            <person name="Hsing Y."/>
            <person name="Raghuvanshi S."/>
            <person name="Mohanty A."/>
            <person name="Bharti A.K."/>
            <person name="Gaur A."/>
            <person name="Gupta V."/>
            <person name="Kumar D."/>
            <person name="Ravi V."/>
            <person name="Vij S."/>
            <person name="Kapur A."/>
            <person name="Khurana P."/>
            <person name="Khurana P."/>
            <person name="Khurana J.P."/>
            <person name="Tyagi A.K."/>
            <person name="Gaikwad K."/>
            <person name="Singh A."/>
            <person name="Dalal V."/>
            <person name="Srivastava S."/>
            <person name="Dixit A."/>
            <person name="Pal A.K."/>
            <person name="Ghazi I.A."/>
            <person name="Yadav M."/>
            <person name="Pandit A."/>
            <person name="Bhargava A."/>
            <person name="Sureshbabu K."/>
            <person name="Batra K."/>
            <person name="Sharma T.R."/>
            <person name="Mohapatra T."/>
            <person name="Singh N.K."/>
            <person name="Messing J."/>
            <person name="Nelson A.B."/>
            <person name="Fuks G."/>
            <person name="Kavchok S."/>
            <person name="Keizer G."/>
            <person name="Linton E."/>
            <person name="Llaca V."/>
            <person name="Song R."/>
            <person name="Tanyolac B."/>
            <person name="Young S."/>
            <person name="Ho-Il K."/>
            <person name="Hahn J.H."/>
            <person name="Sangsakoo G."/>
            <person name="Vanavichit A."/>
            <person name="de Mattos Luiz.A.T."/>
            <person name="Zimmer P.D."/>
            <person name="Malone G."/>
            <person name="Dellagostin O."/>
            <person name="de Oliveira A.C."/>
            <person name="Bevan M."/>
            <person name="Bancroft I."/>
            <person name="Minx P."/>
            <person name="Cordum H."/>
            <person name="Wilson R."/>
            <person name="Cheng Z."/>
            <person name="Jin W."/>
            <person name="Jiang J."/>
            <person name="Leong S.A."/>
            <person name="Iwama H."/>
            <person name="Gojobori T."/>
            <person name="Itoh T."/>
            <person name="Niimura Y."/>
            <person name="Fujii Y."/>
            <person name="Habara T."/>
            <person name="Sakai H."/>
            <person name="Sato Y."/>
            <person name="Wilson G."/>
            <person name="Kumar K."/>
            <person name="McCouch S."/>
            <person name="Juretic N."/>
            <person name="Hoen D."/>
            <person name="Wright S."/>
            <person name="Bruskiewich R."/>
            <person name="Bureau T."/>
            <person name="Miyao A."/>
            <person name="Hirochika H."/>
            <person name="Nishikawa T."/>
            <person name="Kadowaki K."/>
            <person name="Sugiura M."/>
            <person name="Burr B."/>
            <person name="Sasaki T."/>
        </authorList>
    </citation>
    <scope>NUCLEOTIDE SEQUENCE [LARGE SCALE GENOMIC DNA]</scope>
    <source>
        <strain evidence="3">cv. Nipponbare</strain>
    </source>
</reference>
<organism evidence="2 3">
    <name type="scientific">Oryza sativa subsp. japonica</name>
    <name type="common">Rice</name>
    <dbReference type="NCBI Taxonomy" id="39947"/>
    <lineage>
        <taxon>Eukaryota</taxon>
        <taxon>Viridiplantae</taxon>
        <taxon>Streptophyta</taxon>
        <taxon>Embryophyta</taxon>
        <taxon>Tracheophyta</taxon>
        <taxon>Spermatophyta</taxon>
        <taxon>Magnoliopsida</taxon>
        <taxon>Liliopsida</taxon>
        <taxon>Poales</taxon>
        <taxon>Poaceae</taxon>
        <taxon>BOP clade</taxon>
        <taxon>Oryzoideae</taxon>
        <taxon>Oryzeae</taxon>
        <taxon>Oryzinae</taxon>
        <taxon>Oryza</taxon>
        <taxon>Oryza sativa</taxon>
    </lineage>
</organism>
<name>A0A0P0WYA8_ORYSJ</name>
<dbReference type="EMBL" id="AP014962">
    <property type="protein sequence ID" value="BAS98421.1"/>
    <property type="molecule type" value="Genomic_DNA"/>
</dbReference>
<dbReference type="PaxDb" id="39947-A0A0P0WYA8"/>